<dbReference type="PANTHER" id="PTHR43790:SF4">
    <property type="entry name" value="GUANOSINE IMPORT ATP-BINDING PROTEIN NUPO"/>
    <property type="match status" value="1"/>
</dbReference>
<dbReference type="InterPro" id="IPR027417">
    <property type="entry name" value="P-loop_NTPase"/>
</dbReference>
<evidence type="ECO:0000256" key="3">
    <source>
        <dbReference type="SAM" id="MobiDB-lite"/>
    </source>
</evidence>
<proteinExistence type="predicted"/>
<feature type="region of interest" description="Disordered" evidence="3">
    <location>
        <begin position="499"/>
        <end position="521"/>
    </location>
</feature>
<dbReference type="SMART" id="SM00382">
    <property type="entry name" value="AAA"/>
    <property type="match status" value="1"/>
</dbReference>
<dbReference type="OrthoDB" id="3648693at2"/>
<dbReference type="RefSeq" id="WP_133754067.1">
    <property type="nucleotide sequence ID" value="NZ_SOAW01000001.1"/>
</dbReference>
<evidence type="ECO:0000256" key="2">
    <source>
        <dbReference type="ARBA" id="ARBA00022840"/>
    </source>
</evidence>
<dbReference type="PANTHER" id="PTHR43790">
    <property type="entry name" value="CARBOHYDRATE TRANSPORT ATP-BINDING PROTEIN MG119-RELATED"/>
    <property type="match status" value="1"/>
</dbReference>
<dbReference type="EMBL" id="SOAW01000001">
    <property type="protein sequence ID" value="TDT33575.1"/>
    <property type="molecule type" value="Genomic_DNA"/>
</dbReference>
<comment type="caution">
    <text evidence="5">The sequence shown here is derived from an EMBL/GenBank/DDBJ whole genome shotgun (WGS) entry which is preliminary data.</text>
</comment>
<evidence type="ECO:0000313" key="6">
    <source>
        <dbReference type="Proteomes" id="UP000295371"/>
    </source>
</evidence>
<reference evidence="5 6" key="1">
    <citation type="submission" date="2019-03" db="EMBL/GenBank/DDBJ databases">
        <title>Genomic Encyclopedia of Archaeal and Bacterial Type Strains, Phase II (KMG-II): from individual species to whole genera.</title>
        <authorList>
            <person name="Goeker M."/>
        </authorList>
    </citation>
    <scope>NUCLEOTIDE SEQUENCE [LARGE SCALE GENOMIC DNA]</scope>
    <source>
        <strain evidence="5 6">DSM 24323</strain>
    </source>
</reference>
<dbReference type="PROSITE" id="PS50893">
    <property type="entry name" value="ABC_TRANSPORTER_2"/>
    <property type="match status" value="2"/>
</dbReference>
<dbReference type="Pfam" id="PF00005">
    <property type="entry name" value="ABC_tran"/>
    <property type="match status" value="2"/>
</dbReference>
<name>A0A4R7J8E8_9ACTN</name>
<dbReference type="SUPFAM" id="SSF52540">
    <property type="entry name" value="P-loop containing nucleoside triphosphate hydrolases"/>
    <property type="match status" value="2"/>
</dbReference>
<feature type="domain" description="ABC transporter" evidence="4">
    <location>
        <begin position="259"/>
        <end position="499"/>
    </location>
</feature>
<sequence>MTPAAPAVIASGKNLTKRYGSVTALDSVDIELHAGEIHALIGENGAGKSTLTKILAGLEWPTTGMLSLGGKPANQISRQTAIELGIGLVQQHFTLIPTYTAEENLALSRPTGALRESRSALVGRLTKLTERYQLPVRPRIAAHQLSVGERQRLEILRALDSEAQVLLLDEPTAVLVDAESVRLMKLCRELAEEGRAIMIVTHRLSEVMSTADRLTVLRQGRVVLQSDTPGRYTKSQLAKAMIGDAADSQIDRAHHRPRVDEKPAVLSVESVTHGRLTDCSFDLHPGEIVGIAGVDGNGQAELETLLCRLATPDEGQVTWHERRFRAGHPRDRPLAGIAYIPSDRHQRALASPLSLADNLELGRGRPWRAAKRQRLAQWAEPLETWDVRGGTPRTPAGRLSGGNAQKVVLAREMAADPDVVVAAYPTRGLDPGAATLIAQRILSAVADRHACAVWFGSELDELLAVADRIIVLVTGQRSVEFHPPFDRDLLGEAMAGMVGETESATPPPPGSADRMAPDREA</sequence>
<dbReference type="Proteomes" id="UP000295371">
    <property type="component" value="Unassembled WGS sequence"/>
</dbReference>
<protein>
    <submittedName>
        <fullName evidence="5">Simple sugar transport system ATP-binding protein</fullName>
    </submittedName>
</protein>
<dbReference type="InterPro" id="IPR003439">
    <property type="entry name" value="ABC_transporter-like_ATP-bd"/>
</dbReference>
<keyword evidence="5" id="KW-0762">Sugar transport</keyword>
<evidence type="ECO:0000313" key="5">
    <source>
        <dbReference type="EMBL" id="TDT33575.1"/>
    </source>
</evidence>
<evidence type="ECO:0000256" key="1">
    <source>
        <dbReference type="ARBA" id="ARBA00022741"/>
    </source>
</evidence>
<dbReference type="GO" id="GO:0005524">
    <property type="term" value="F:ATP binding"/>
    <property type="evidence" value="ECO:0007669"/>
    <property type="project" value="UniProtKB-KW"/>
</dbReference>
<keyword evidence="2 5" id="KW-0067">ATP-binding</keyword>
<dbReference type="InterPro" id="IPR050107">
    <property type="entry name" value="ABC_carbohydrate_import_ATPase"/>
</dbReference>
<gene>
    <name evidence="5" type="ORF">CLV29_1197</name>
</gene>
<dbReference type="CDD" id="cd03215">
    <property type="entry name" value="ABC_Carb_Monos_II"/>
    <property type="match status" value="1"/>
</dbReference>
<accession>A0A4R7J8E8</accession>
<dbReference type="PROSITE" id="PS00211">
    <property type="entry name" value="ABC_TRANSPORTER_1"/>
    <property type="match status" value="2"/>
</dbReference>
<keyword evidence="1" id="KW-0547">Nucleotide-binding</keyword>
<keyword evidence="5" id="KW-0813">Transport</keyword>
<dbReference type="InterPro" id="IPR017871">
    <property type="entry name" value="ABC_transporter-like_CS"/>
</dbReference>
<dbReference type="InterPro" id="IPR003593">
    <property type="entry name" value="AAA+_ATPase"/>
</dbReference>
<dbReference type="CDD" id="cd03216">
    <property type="entry name" value="ABC_Carb_Monos_I"/>
    <property type="match status" value="1"/>
</dbReference>
<keyword evidence="6" id="KW-1185">Reference proteome</keyword>
<dbReference type="AlphaFoldDB" id="A0A4R7J8E8"/>
<evidence type="ECO:0000259" key="4">
    <source>
        <dbReference type="PROSITE" id="PS50893"/>
    </source>
</evidence>
<dbReference type="Gene3D" id="3.40.50.300">
    <property type="entry name" value="P-loop containing nucleotide triphosphate hydrolases"/>
    <property type="match status" value="2"/>
</dbReference>
<feature type="domain" description="ABC transporter" evidence="4">
    <location>
        <begin position="10"/>
        <end position="244"/>
    </location>
</feature>
<dbReference type="GO" id="GO:0016887">
    <property type="term" value="F:ATP hydrolysis activity"/>
    <property type="evidence" value="ECO:0007669"/>
    <property type="project" value="InterPro"/>
</dbReference>
<organism evidence="5 6">
    <name type="scientific">Naumannella halotolerans</name>
    <dbReference type="NCBI Taxonomy" id="993414"/>
    <lineage>
        <taxon>Bacteria</taxon>
        <taxon>Bacillati</taxon>
        <taxon>Actinomycetota</taxon>
        <taxon>Actinomycetes</taxon>
        <taxon>Propionibacteriales</taxon>
        <taxon>Propionibacteriaceae</taxon>
        <taxon>Naumannella</taxon>
    </lineage>
</organism>